<feature type="compositionally biased region" description="Pro residues" evidence="1">
    <location>
        <begin position="1"/>
        <end position="15"/>
    </location>
</feature>
<feature type="region of interest" description="Disordered" evidence="1">
    <location>
        <begin position="1"/>
        <end position="120"/>
    </location>
</feature>
<proteinExistence type="predicted"/>
<dbReference type="EMBL" id="CP144690">
    <property type="protein sequence ID" value="WVY89610.1"/>
    <property type="molecule type" value="Genomic_DNA"/>
</dbReference>
<dbReference type="AlphaFoldDB" id="A0AAQ3MEJ2"/>
<evidence type="ECO:0000256" key="1">
    <source>
        <dbReference type="SAM" id="MobiDB-lite"/>
    </source>
</evidence>
<reference evidence="2 3" key="1">
    <citation type="journal article" date="2023" name="Life. Sci Alliance">
        <title>Evolutionary insights into 3D genome organization and epigenetic landscape of Vigna mungo.</title>
        <authorList>
            <person name="Junaid A."/>
            <person name="Singh B."/>
            <person name="Bhatia S."/>
        </authorList>
    </citation>
    <scope>NUCLEOTIDE SEQUENCE [LARGE SCALE GENOMIC DNA]</scope>
    <source>
        <strain evidence="2">Urdbean</strain>
    </source>
</reference>
<name>A0AAQ3MEJ2_VIGMU</name>
<accession>A0AAQ3MEJ2</accession>
<organism evidence="2 3">
    <name type="scientific">Vigna mungo</name>
    <name type="common">Black gram</name>
    <name type="synonym">Phaseolus mungo</name>
    <dbReference type="NCBI Taxonomy" id="3915"/>
    <lineage>
        <taxon>Eukaryota</taxon>
        <taxon>Viridiplantae</taxon>
        <taxon>Streptophyta</taxon>
        <taxon>Embryophyta</taxon>
        <taxon>Tracheophyta</taxon>
        <taxon>Spermatophyta</taxon>
        <taxon>Magnoliopsida</taxon>
        <taxon>eudicotyledons</taxon>
        <taxon>Gunneridae</taxon>
        <taxon>Pentapetalae</taxon>
        <taxon>rosids</taxon>
        <taxon>fabids</taxon>
        <taxon>Fabales</taxon>
        <taxon>Fabaceae</taxon>
        <taxon>Papilionoideae</taxon>
        <taxon>50 kb inversion clade</taxon>
        <taxon>NPAAA clade</taxon>
        <taxon>indigoferoid/millettioid clade</taxon>
        <taxon>Phaseoleae</taxon>
        <taxon>Vigna</taxon>
    </lineage>
</organism>
<protein>
    <submittedName>
        <fullName evidence="2">Uncharacterized protein</fullName>
    </submittedName>
</protein>
<keyword evidence="3" id="KW-1185">Reference proteome</keyword>
<feature type="non-terminal residue" evidence="2">
    <location>
        <position position="1"/>
    </location>
</feature>
<gene>
    <name evidence="2" type="ORF">V8G54_035124</name>
</gene>
<dbReference type="Proteomes" id="UP001374535">
    <property type="component" value="Chromosome 11"/>
</dbReference>
<feature type="compositionally biased region" description="Low complexity" evidence="1">
    <location>
        <begin position="16"/>
        <end position="26"/>
    </location>
</feature>
<evidence type="ECO:0000313" key="3">
    <source>
        <dbReference type="Proteomes" id="UP001374535"/>
    </source>
</evidence>
<sequence length="120" mass="13301">PQPPPPLHPTPPPPHSSSFPQPSSFPREPALLEPTGLPVSRRGSDRPGPHSTPSPSPYSPPPRTNSPSPRRTPREAATPQTEPHPVRRRPRTPLHRPASLTVSRAQQLPPATMLYRTWRR</sequence>
<feature type="compositionally biased region" description="Pro residues" evidence="1">
    <location>
        <begin position="50"/>
        <end position="64"/>
    </location>
</feature>
<evidence type="ECO:0000313" key="2">
    <source>
        <dbReference type="EMBL" id="WVY89610.1"/>
    </source>
</evidence>